<dbReference type="Pfam" id="PF14659">
    <property type="entry name" value="Phage_int_SAM_3"/>
    <property type="match status" value="1"/>
</dbReference>
<dbReference type="AlphaFoldDB" id="A0A7W7AZF8"/>
<dbReference type="InterPro" id="IPR013762">
    <property type="entry name" value="Integrase-like_cat_sf"/>
</dbReference>
<reference evidence="8 9" key="1">
    <citation type="submission" date="2020-08" db="EMBL/GenBank/DDBJ databases">
        <title>Genomic Encyclopedia of Type Strains, Phase IV (KMG-IV): sequencing the most valuable type-strain genomes for metagenomic binning, comparative biology and taxonomic classification.</title>
        <authorList>
            <person name="Goeker M."/>
        </authorList>
    </citation>
    <scope>NUCLEOTIDE SEQUENCE [LARGE SCALE GENOMIC DNA]</scope>
    <source>
        <strain evidence="8 9">DSM 17328</strain>
    </source>
</reference>
<feature type="domain" description="Tyr recombinase" evidence="6">
    <location>
        <begin position="210"/>
        <end position="399"/>
    </location>
</feature>
<evidence type="ECO:0000259" key="6">
    <source>
        <dbReference type="PROSITE" id="PS51898"/>
    </source>
</evidence>
<evidence type="ECO:0000313" key="9">
    <source>
        <dbReference type="Proteomes" id="UP000566324"/>
    </source>
</evidence>
<dbReference type="InterPro" id="IPR011010">
    <property type="entry name" value="DNA_brk_join_enz"/>
</dbReference>
<accession>A0A7W7AZF8</accession>
<dbReference type="PROSITE" id="PS51900">
    <property type="entry name" value="CB"/>
    <property type="match status" value="1"/>
</dbReference>
<name>A0A7W7AZF8_9SPHN</name>
<dbReference type="RefSeq" id="WP_184065513.1">
    <property type="nucleotide sequence ID" value="NZ_JACHNZ010000007.1"/>
</dbReference>
<dbReference type="SUPFAM" id="SSF56349">
    <property type="entry name" value="DNA breaking-rejoining enzymes"/>
    <property type="match status" value="1"/>
</dbReference>
<dbReference type="InterPro" id="IPR050090">
    <property type="entry name" value="Tyrosine_recombinase_XerCD"/>
</dbReference>
<dbReference type="PROSITE" id="PS51898">
    <property type="entry name" value="TYR_RECOMBINASE"/>
    <property type="match status" value="1"/>
</dbReference>
<keyword evidence="2" id="KW-0229">DNA integration</keyword>
<dbReference type="CDD" id="cd00796">
    <property type="entry name" value="INT_Rci_Hp1_C"/>
    <property type="match status" value="1"/>
</dbReference>
<dbReference type="InterPro" id="IPR044068">
    <property type="entry name" value="CB"/>
</dbReference>
<comment type="similarity">
    <text evidence="1">Belongs to the 'phage' integrase family.</text>
</comment>
<evidence type="ECO:0000256" key="3">
    <source>
        <dbReference type="ARBA" id="ARBA00023125"/>
    </source>
</evidence>
<dbReference type="InterPro" id="IPR010998">
    <property type="entry name" value="Integrase_recombinase_N"/>
</dbReference>
<organism evidence="8 9">
    <name type="scientific">Sphingosinicella soli</name>
    <dbReference type="NCBI Taxonomy" id="333708"/>
    <lineage>
        <taxon>Bacteria</taxon>
        <taxon>Pseudomonadati</taxon>
        <taxon>Pseudomonadota</taxon>
        <taxon>Alphaproteobacteria</taxon>
        <taxon>Sphingomonadales</taxon>
        <taxon>Sphingosinicellaceae</taxon>
        <taxon>Sphingosinicella</taxon>
    </lineage>
</organism>
<dbReference type="InterPro" id="IPR004107">
    <property type="entry name" value="Integrase_SAM-like_N"/>
</dbReference>
<dbReference type="EMBL" id="JACHNZ010000007">
    <property type="protein sequence ID" value="MBB4631216.1"/>
    <property type="molecule type" value="Genomic_DNA"/>
</dbReference>
<evidence type="ECO:0000313" key="8">
    <source>
        <dbReference type="EMBL" id="MBB4631216.1"/>
    </source>
</evidence>
<dbReference type="InterPro" id="IPR002104">
    <property type="entry name" value="Integrase_catalytic"/>
</dbReference>
<dbReference type="GO" id="GO:0015074">
    <property type="term" value="P:DNA integration"/>
    <property type="evidence" value="ECO:0007669"/>
    <property type="project" value="UniProtKB-KW"/>
</dbReference>
<dbReference type="Proteomes" id="UP000566324">
    <property type="component" value="Unassembled WGS sequence"/>
</dbReference>
<dbReference type="Pfam" id="PF00589">
    <property type="entry name" value="Phage_integrase"/>
    <property type="match status" value="1"/>
</dbReference>
<sequence>MSVAKRTMGRPRRFAKFEEFEAALPRDMKKRASYCDGIGIFKGASSSTVWVKIRMPRGGTYRGRSIPVGGSVEHKLGKRSSWDWPQLVAERDRLQGLADRGEPLEAVVVETFSQYASSWLARKKPTLKGYGVTKGHINSALNAAFGKKALNAITVTDLNRWIGIQSEKLKPATVQRQLATFNAIMNDAVRSGVIERNPTERADRIKGIEPRQRFVTEEEWQKILKATEKIEQDQEENKERTPQQIRGWLRHYVVWAYNSGMRRGEIINLTWDHVRKIDDETTVIEVGNTKTGKPRFVTCTAEMEAILTALRKLDRAEGDNRLFPVSMTTLKRALTRLWKATGLQDVRLHDLRRTHATILIQRNIDARTVAGRLGHSGTAMLAKHYAVDLGDMAAAKVFSQPFAK</sequence>
<evidence type="ECO:0000256" key="2">
    <source>
        <dbReference type="ARBA" id="ARBA00022908"/>
    </source>
</evidence>
<proteinExistence type="inferred from homology"/>
<dbReference type="Gene3D" id="1.10.443.10">
    <property type="entry name" value="Intergrase catalytic core"/>
    <property type="match status" value="1"/>
</dbReference>
<evidence type="ECO:0000259" key="7">
    <source>
        <dbReference type="PROSITE" id="PS51900"/>
    </source>
</evidence>
<keyword evidence="4" id="KW-0233">DNA recombination</keyword>
<gene>
    <name evidence="8" type="ORF">GGQ98_000823</name>
</gene>
<keyword evidence="9" id="KW-1185">Reference proteome</keyword>
<dbReference type="GO" id="GO:0006310">
    <property type="term" value="P:DNA recombination"/>
    <property type="evidence" value="ECO:0007669"/>
    <property type="project" value="UniProtKB-KW"/>
</dbReference>
<comment type="caution">
    <text evidence="8">The sequence shown here is derived from an EMBL/GenBank/DDBJ whole genome shotgun (WGS) entry which is preliminary data.</text>
</comment>
<dbReference type="GO" id="GO:0003677">
    <property type="term" value="F:DNA binding"/>
    <property type="evidence" value="ECO:0007669"/>
    <property type="project" value="UniProtKB-UniRule"/>
</dbReference>
<dbReference type="PANTHER" id="PTHR30349">
    <property type="entry name" value="PHAGE INTEGRASE-RELATED"/>
    <property type="match status" value="1"/>
</dbReference>
<evidence type="ECO:0000256" key="1">
    <source>
        <dbReference type="ARBA" id="ARBA00008857"/>
    </source>
</evidence>
<feature type="domain" description="Core-binding (CB)" evidence="7">
    <location>
        <begin position="110"/>
        <end position="189"/>
    </location>
</feature>
<evidence type="ECO:0000256" key="4">
    <source>
        <dbReference type="ARBA" id="ARBA00023172"/>
    </source>
</evidence>
<keyword evidence="3 5" id="KW-0238">DNA-binding</keyword>
<dbReference type="PANTHER" id="PTHR30349:SF64">
    <property type="entry name" value="PROPHAGE INTEGRASE INTD-RELATED"/>
    <property type="match status" value="1"/>
</dbReference>
<protein>
    <submittedName>
        <fullName evidence="8">Integrase</fullName>
    </submittedName>
</protein>
<dbReference type="Gene3D" id="1.10.150.130">
    <property type="match status" value="1"/>
</dbReference>
<evidence type="ECO:0000256" key="5">
    <source>
        <dbReference type="PROSITE-ProRule" id="PRU01248"/>
    </source>
</evidence>